<evidence type="ECO:0000256" key="1">
    <source>
        <dbReference type="ARBA" id="ARBA00001561"/>
    </source>
</evidence>
<dbReference type="Pfam" id="PF01520">
    <property type="entry name" value="Amidase_3"/>
    <property type="match status" value="1"/>
</dbReference>
<evidence type="ECO:0000313" key="5">
    <source>
        <dbReference type="EMBL" id="UNP32136.1"/>
    </source>
</evidence>
<evidence type="ECO:0000256" key="2">
    <source>
        <dbReference type="ARBA" id="ARBA00011901"/>
    </source>
</evidence>
<keyword evidence="3" id="KW-0378">Hydrolase</keyword>
<dbReference type="Gene3D" id="3.40.630.40">
    <property type="entry name" value="Zn-dependent exopeptidases"/>
    <property type="match status" value="1"/>
</dbReference>
<gene>
    <name evidence="5" type="ORF">MOV92_14610</name>
</gene>
<evidence type="ECO:0000256" key="3">
    <source>
        <dbReference type="ARBA" id="ARBA00022801"/>
    </source>
</evidence>
<protein>
    <recommendedName>
        <fullName evidence="2">N-acetylmuramoyl-L-alanine amidase</fullName>
        <ecNumber evidence="2">3.5.1.28</ecNumber>
    </recommendedName>
</protein>
<sequence>MRPLIIAIDPGHGGQDPGAIGLTGKREKDVTLAIGRELARQINSTPGLKAYMTRDSDVFIPLPRRAALARQAKADMFISIHADAAENRAAKGSSVYVLSLKGASSQRARWLADKENASDLIGGVRLQQTDNTLASVLLDLTQSGHMKASEDAAGHVLDGLKDVGNNHKPHIERANFAVLRTSDMPAMLVETAFISNPDEERRLTDPSHQRALARAVLGGINTYFTRQPPPGTMYAARAEAQQASPGGFGGGGSP</sequence>
<evidence type="ECO:0000313" key="6">
    <source>
        <dbReference type="Proteomes" id="UP000829194"/>
    </source>
</evidence>
<accession>A0ABY3XKI0</accession>
<dbReference type="EMBL" id="CP093547">
    <property type="protein sequence ID" value="UNP32136.1"/>
    <property type="molecule type" value="Genomic_DNA"/>
</dbReference>
<evidence type="ECO:0000259" key="4">
    <source>
        <dbReference type="SMART" id="SM00646"/>
    </source>
</evidence>
<name>A0ABY3XKI0_9GAMM</name>
<dbReference type="SMART" id="SM00646">
    <property type="entry name" value="Ami_3"/>
    <property type="match status" value="1"/>
</dbReference>
<reference evidence="5 6" key="1">
    <citation type="submission" date="2022-03" db="EMBL/GenBank/DDBJ databases">
        <title>Complete genome sequence of Lysobacter capsici VKM B-2533 and Lysobacter gummosus 10.1.1, promising sources of lytic agents.</title>
        <authorList>
            <person name="Tarlachkov S.V."/>
            <person name="Kudryakova I.V."/>
            <person name="Afoshin A.S."/>
            <person name="Leontyevskaya E.A."/>
            <person name="Leontyevskaya N.V."/>
        </authorList>
    </citation>
    <scope>NUCLEOTIDE SEQUENCE [LARGE SCALE GENOMIC DNA]</scope>
    <source>
        <strain evidence="5 6">10.1.1</strain>
    </source>
</reference>
<dbReference type="Proteomes" id="UP000829194">
    <property type="component" value="Chromosome"/>
</dbReference>
<organism evidence="5 6">
    <name type="scientific">Lysobacter gummosus</name>
    <dbReference type="NCBI Taxonomy" id="262324"/>
    <lineage>
        <taxon>Bacteria</taxon>
        <taxon>Pseudomonadati</taxon>
        <taxon>Pseudomonadota</taxon>
        <taxon>Gammaproteobacteria</taxon>
        <taxon>Lysobacterales</taxon>
        <taxon>Lysobacteraceae</taxon>
        <taxon>Lysobacter</taxon>
    </lineage>
</organism>
<dbReference type="InterPro" id="IPR050695">
    <property type="entry name" value="N-acetylmuramoyl_amidase_3"/>
</dbReference>
<keyword evidence="6" id="KW-1185">Reference proteome</keyword>
<proteinExistence type="predicted"/>
<dbReference type="InterPro" id="IPR002508">
    <property type="entry name" value="MurNAc-LAA_cat"/>
</dbReference>
<dbReference type="SUPFAM" id="SSF53187">
    <property type="entry name" value="Zn-dependent exopeptidases"/>
    <property type="match status" value="1"/>
</dbReference>
<feature type="domain" description="MurNAc-LAA" evidence="4">
    <location>
        <begin position="66"/>
        <end position="221"/>
    </location>
</feature>
<dbReference type="PANTHER" id="PTHR30404:SF0">
    <property type="entry name" value="N-ACETYLMURAMOYL-L-ALANINE AMIDASE AMIC"/>
    <property type="match status" value="1"/>
</dbReference>
<dbReference type="PANTHER" id="PTHR30404">
    <property type="entry name" value="N-ACETYLMURAMOYL-L-ALANINE AMIDASE"/>
    <property type="match status" value="1"/>
</dbReference>
<dbReference type="EC" id="3.5.1.28" evidence="2"/>
<comment type="catalytic activity">
    <reaction evidence="1">
        <text>Hydrolyzes the link between N-acetylmuramoyl residues and L-amino acid residues in certain cell-wall glycopeptides.</text>
        <dbReference type="EC" id="3.5.1.28"/>
    </reaction>
</comment>
<dbReference type="CDD" id="cd02696">
    <property type="entry name" value="MurNAc-LAA"/>
    <property type="match status" value="1"/>
</dbReference>